<evidence type="ECO:0000256" key="1">
    <source>
        <dbReference type="SAM" id="MobiDB-lite"/>
    </source>
</evidence>
<protein>
    <submittedName>
        <fullName evidence="2">Uncharacterized protein</fullName>
    </submittedName>
</protein>
<evidence type="ECO:0000313" key="2">
    <source>
        <dbReference type="EMBL" id="CAJ1404448.1"/>
    </source>
</evidence>
<gene>
    <name evidence="2" type="ORF">EVOR1521_LOCUS26882</name>
</gene>
<organism evidence="2 3">
    <name type="scientific">Effrenium voratum</name>
    <dbReference type="NCBI Taxonomy" id="2562239"/>
    <lineage>
        <taxon>Eukaryota</taxon>
        <taxon>Sar</taxon>
        <taxon>Alveolata</taxon>
        <taxon>Dinophyceae</taxon>
        <taxon>Suessiales</taxon>
        <taxon>Symbiodiniaceae</taxon>
        <taxon>Effrenium</taxon>
    </lineage>
</organism>
<keyword evidence="3" id="KW-1185">Reference proteome</keyword>
<reference evidence="2" key="1">
    <citation type="submission" date="2023-08" db="EMBL/GenBank/DDBJ databases">
        <authorList>
            <person name="Chen Y."/>
            <person name="Shah S."/>
            <person name="Dougan E. K."/>
            <person name="Thang M."/>
            <person name="Chan C."/>
        </authorList>
    </citation>
    <scope>NUCLEOTIDE SEQUENCE</scope>
</reference>
<dbReference type="AlphaFoldDB" id="A0AA36JDX9"/>
<feature type="region of interest" description="Disordered" evidence="1">
    <location>
        <begin position="197"/>
        <end position="232"/>
    </location>
</feature>
<sequence>MDGLNLIGSKILASNDALSFYTERARIDDRYVRWAAPGNEPFLQRLTRRGSRYVARGFPHSKHNKSEEMWSTFREGHASCQWQGTTRVTMEEGFQPLVPDAERKAPKPATPRKARIDLAAPSCITTSSRGSTRASPAESAAGEGDVASDLAPSAKSGSSLSQCTYVRRLETLRRVSERPPVAGPVKSLEWDMFTAQRRGTFEGEPTGQRAIHPTIIPGAKPERRKRKEDSEQ</sequence>
<name>A0AA36JDX9_9DINO</name>
<accession>A0AA36JDX9</accession>
<feature type="compositionally biased region" description="Polar residues" evidence="1">
    <location>
        <begin position="123"/>
        <end position="134"/>
    </location>
</feature>
<proteinExistence type="predicted"/>
<dbReference type="EMBL" id="CAUJNA010003541">
    <property type="protein sequence ID" value="CAJ1404448.1"/>
    <property type="molecule type" value="Genomic_DNA"/>
</dbReference>
<feature type="region of interest" description="Disordered" evidence="1">
    <location>
        <begin position="99"/>
        <end position="159"/>
    </location>
</feature>
<evidence type="ECO:0000313" key="3">
    <source>
        <dbReference type="Proteomes" id="UP001178507"/>
    </source>
</evidence>
<dbReference type="Proteomes" id="UP001178507">
    <property type="component" value="Unassembled WGS sequence"/>
</dbReference>
<comment type="caution">
    <text evidence="2">The sequence shown here is derived from an EMBL/GenBank/DDBJ whole genome shotgun (WGS) entry which is preliminary data.</text>
</comment>